<evidence type="ECO:0000256" key="8">
    <source>
        <dbReference type="SAM" id="Coils"/>
    </source>
</evidence>
<feature type="binding site" evidence="6">
    <location>
        <begin position="166"/>
        <end position="170"/>
    </location>
    <ligand>
        <name>ATP</name>
        <dbReference type="ChEBI" id="CHEBI:30616"/>
    </ligand>
</feature>
<dbReference type="EC" id="2.7.14.1" evidence="5"/>
<evidence type="ECO:0000256" key="1">
    <source>
        <dbReference type="ARBA" id="ARBA00022679"/>
    </source>
</evidence>
<dbReference type="NCBIfam" id="NF002194">
    <property type="entry name" value="PRK01059.1-4"/>
    <property type="match status" value="1"/>
</dbReference>
<sequence>MKKWYEENLDTDIIVSSRIRLARNYKKYPFSVRLSSSGAEKMIEETKRILLEGNTILSKEFEYIPVFGRNPIDKRALMESHVISPELVKKTIPCGVLLKNDESISIMINEEDHIRIQSVALGMNMSKAWDLADKIDNVLEESIEYAFNEKLGYLTSCPTNVGTGMRASYMMHLPALEWSGQLQNILYAIGKLGITVRGLYGEGTQAEGSLYQISNQITLGQSEKEIIENLNNIALQIAEQEKQIREQILKEKKEVLRDKIYRSYGTLRYARMLTTKEAMTLLSDIKMGFDMGILGEARPMISFYEFIMYVQPAILQKRVGTDLSSQDRDMQRAEFVRSQFER</sequence>
<evidence type="ECO:0000313" key="10">
    <source>
        <dbReference type="EMBL" id="WZL71204.1"/>
    </source>
</evidence>
<feature type="domain" description="Phosphagen kinase C-terminal" evidence="9">
    <location>
        <begin position="13"/>
        <end position="244"/>
    </location>
</feature>
<dbReference type="SUPFAM" id="SSF55931">
    <property type="entry name" value="Glutamine synthetase/guanido kinase"/>
    <property type="match status" value="1"/>
</dbReference>
<dbReference type="PANTHER" id="PTHR11547:SF38">
    <property type="entry name" value="ARGININE KINASE 1-RELATED"/>
    <property type="match status" value="1"/>
</dbReference>
<comment type="caution">
    <text evidence="5">Lacks conserved residue(s) required for the propagation of feature annotation.</text>
</comment>
<dbReference type="PROSITE" id="PS00112">
    <property type="entry name" value="PHOSPHAGEN_KINASE"/>
    <property type="match status" value="1"/>
</dbReference>
<dbReference type="InterPro" id="IPR023660">
    <property type="entry name" value="Arg_Kinase"/>
</dbReference>
<gene>
    <name evidence="5" type="primary">mcsB</name>
    <name evidence="10" type="ORF">QBE51_06755</name>
</gene>
<comment type="function">
    <text evidence="5">Catalyzes the specific phosphorylation of arginine residues in proteins.</text>
</comment>
<dbReference type="Gene3D" id="3.30.590.10">
    <property type="entry name" value="Glutamine synthetase/guanido kinase, catalytic domain"/>
    <property type="match status" value="1"/>
</dbReference>
<keyword evidence="8" id="KW-0175">Coiled coil</keyword>
<protein>
    <recommendedName>
        <fullName evidence="5">Protein-arginine kinase</fullName>
        <ecNumber evidence="5">2.7.14.1</ecNumber>
    </recommendedName>
</protein>
<dbReference type="CDD" id="cd07930">
    <property type="entry name" value="bacterial_phosphagen_kinase"/>
    <property type="match status" value="1"/>
</dbReference>
<dbReference type="RefSeq" id="WP_341878166.1">
    <property type="nucleotide sequence ID" value="NZ_CP121687.1"/>
</dbReference>
<proteinExistence type="inferred from homology"/>
<comment type="catalytic activity">
    <reaction evidence="5">
        <text>L-arginyl-[protein] + ATP = N(omega)-phospho-L-arginyl-[protein] + ADP + H(+)</text>
        <dbReference type="Rhea" id="RHEA:43384"/>
        <dbReference type="Rhea" id="RHEA-COMP:10532"/>
        <dbReference type="Rhea" id="RHEA-COMP:10533"/>
        <dbReference type="ChEBI" id="CHEBI:15378"/>
        <dbReference type="ChEBI" id="CHEBI:29965"/>
        <dbReference type="ChEBI" id="CHEBI:30616"/>
        <dbReference type="ChEBI" id="CHEBI:83226"/>
        <dbReference type="ChEBI" id="CHEBI:456216"/>
        <dbReference type="EC" id="2.7.14.1"/>
    </reaction>
</comment>
<evidence type="ECO:0000256" key="4">
    <source>
        <dbReference type="ARBA" id="ARBA00022840"/>
    </source>
</evidence>
<dbReference type="Proteomes" id="UP001486565">
    <property type="component" value="Chromosome"/>
</dbReference>
<feature type="binding site" evidence="5 6">
    <location>
        <begin position="197"/>
        <end position="202"/>
    </location>
    <ligand>
        <name>ATP</name>
        <dbReference type="ChEBI" id="CHEBI:30616"/>
    </ligand>
</feature>
<keyword evidence="2 5" id="KW-0547">Nucleotide-binding</keyword>
<keyword evidence="5" id="KW-0021">Allosteric enzyme</keyword>
<feature type="short sequence motif" description="RDXXRA motif of the pArg binding pocket involved in allosteric regulation" evidence="5">
    <location>
        <begin position="328"/>
        <end position="333"/>
    </location>
</feature>
<dbReference type="Pfam" id="PF00217">
    <property type="entry name" value="ATP-gua_Ptrans"/>
    <property type="match status" value="1"/>
</dbReference>
<comment type="similarity">
    <text evidence="5 6 7">Belongs to the ATP:guanido phosphotransferase family.</text>
</comment>
<evidence type="ECO:0000313" key="11">
    <source>
        <dbReference type="Proteomes" id="UP001486565"/>
    </source>
</evidence>
<evidence type="ECO:0000259" key="9">
    <source>
        <dbReference type="PROSITE" id="PS51510"/>
    </source>
</evidence>
<feature type="binding site" evidence="5 6">
    <location>
        <position position="81"/>
    </location>
    <ligand>
        <name>ATP</name>
        <dbReference type="ChEBI" id="CHEBI:30616"/>
    </ligand>
</feature>
<name>A0ABZ2Y7A2_9FIRM</name>
<dbReference type="InterPro" id="IPR022414">
    <property type="entry name" value="ATP-guanido_PTrfase_cat"/>
</dbReference>
<evidence type="ECO:0000256" key="3">
    <source>
        <dbReference type="ARBA" id="ARBA00022777"/>
    </source>
</evidence>
<feature type="coiled-coil region" evidence="8">
    <location>
        <begin position="223"/>
        <end position="250"/>
    </location>
</feature>
<evidence type="ECO:0000256" key="2">
    <source>
        <dbReference type="ARBA" id="ARBA00022741"/>
    </source>
</evidence>
<dbReference type="PROSITE" id="PS51510">
    <property type="entry name" value="PHOSPHAGEN_KINASE_C"/>
    <property type="match status" value="1"/>
</dbReference>
<dbReference type="InterPro" id="IPR022415">
    <property type="entry name" value="ATP-guanido_PTrfase_AS"/>
</dbReference>
<keyword evidence="1 5" id="KW-0808">Transferase</keyword>
<dbReference type="EMBL" id="CP121687">
    <property type="protein sequence ID" value="WZL71204.1"/>
    <property type="molecule type" value="Genomic_DNA"/>
</dbReference>
<dbReference type="GO" id="GO:1990424">
    <property type="term" value="F:protein arginine kinase activity"/>
    <property type="evidence" value="ECO:0007669"/>
    <property type="project" value="UniProtKB-EC"/>
</dbReference>
<comment type="activity regulation">
    <text evidence="5">Appears to be allosterically activated by the binding of pArg-containing polypeptides to the pArg-binding pocket localized in the C-terminal domain of McsB.</text>
</comment>
<feature type="binding site" evidence="5 6">
    <location>
        <begin position="16"/>
        <end position="20"/>
    </location>
    <ligand>
        <name>ATP</name>
        <dbReference type="ChEBI" id="CHEBI:30616"/>
    </ligand>
</feature>
<dbReference type="PANTHER" id="PTHR11547">
    <property type="entry name" value="ARGININE OR CREATINE KINASE"/>
    <property type="match status" value="1"/>
</dbReference>
<organism evidence="10 11">
    <name type="scientific">Defluviitalea saccharophila</name>
    <dbReference type="NCBI Taxonomy" id="879970"/>
    <lineage>
        <taxon>Bacteria</taxon>
        <taxon>Bacillati</taxon>
        <taxon>Bacillota</taxon>
        <taxon>Clostridia</taxon>
        <taxon>Lachnospirales</taxon>
        <taxon>Defluviitaleaceae</taxon>
        <taxon>Defluviitalea</taxon>
    </lineage>
</organism>
<keyword evidence="4 5" id="KW-0067">ATP-binding</keyword>
<reference evidence="10 11" key="1">
    <citation type="submission" date="2023-03" db="EMBL/GenBank/DDBJ databases">
        <title>Novel Species.</title>
        <authorList>
            <person name="Ma S."/>
        </authorList>
    </citation>
    <scope>NUCLEOTIDE SEQUENCE [LARGE SCALE GENOMIC DNA]</scope>
    <source>
        <strain evidence="10 11">LIND6LT2</strain>
    </source>
</reference>
<dbReference type="InterPro" id="IPR014746">
    <property type="entry name" value="Gln_synth/guanido_kin_cat_dom"/>
</dbReference>
<keyword evidence="11" id="KW-1185">Reference proteome</keyword>
<accession>A0ABZ2Y7A2</accession>
<dbReference type="InterPro" id="IPR000749">
    <property type="entry name" value="ATP-guanido_PTrfase"/>
</dbReference>
<evidence type="ECO:0000256" key="6">
    <source>
        <dbReference type="PROSITE-ProRule" id="PRU00843"/>
    </source>
</evidence>
<evidence type="ECO:0000256" key="5">
    <source>
        <dbReference type="HAMAP-Rule" id="MF_00602"/>
    </source>
</evidence>
<dbReference type="HAMAP" id="MF_00602">
    <property type="entry name" value="Prot_Arg_kinase"/>
    <property type="match status" value="1"/>
</dbReference>
<evidence type="ECO:0000256" key="7">
    <source>
        <dbReference type="RuleBase" id="RU000505"/>
    </source>
</evidence>
<keyword evidence="3 5" id="KW-0418">Kinase</keyword>
<feature type="binding site" evidence="5 6">
    <location>
        <position position="115"/>
    </location>
    <ligand>
        <name>ATP</name>
        <dbReference type="ChEBI" id="CHEBI:30616"/>
    </ligand>
</feature>